<dbReference type="GeneID" id="90510600"/>
<dbReference type="AlphaFoldDB" id="D8MMR4"/>
<organism evidence="4">
    <name type="scientific">Erwinia billingiae (strain Eb661)</name>
    <dbReference type="NCBI Taxonomy" id="634500"/>
    <lineage>
        <taxon>Bacteria</taxon>
        <taxon>Pseudomonadati</taxon>
        <taxon>Pseudomonadota</taxon>
        <taxon>Gammaproteobacteria</taxon>
        <taxon>Enterobacterales</taxon>
        <taxon>Erwiniaceae</taxon>
        <taxon>Erwinia</taxon>
    </lineage>
</organism>
<keyword evidence="2" id="KW-0732">Signal</keyword>
<dbReference type="RefSeq" id="WP_013200626.1">
    <property type="nucleotide sequence ID" value="NC_014306.1"/>
</dbReference>
<name>D8MMR4_ERWBE</name>
<feature type="region of interest" description="Disordered" evidence="1">
    <location>
        <begin position="123"/>
        <end position="143"/>
    </location>
</feature>
<evidence type="ECO:0000313" key="3">
    <source>
        <dbReference type="EMBL" id="CAX58121.1"/>
    </source>
</evidence>
<gene>
    <name evidence="3" type="ordered locus">EbC_05900</name>
</gene>
<evidence type="ECO:0000313" key="4">
    <source>
        <dbReference type="Proteomes" id="UP000008793"/>
    </source>
</evidence>
<sequence>MKYWLSGALSLFIASSAWAQDYLVVSSPSQKLDIWIDNVKSKNAADWCTRELPLRIVAKGKKDPDVLNDFLPRVGKVLQHQCGKMESIHWQMTDSNGSALAKGTAAKAQSWAVKVEPDALVTPPAAPPAAETAPAATPAAVDLSPPADTTPWVQFSLLDGCHFRTYFRSGNQTSALFVPAKGGVSCGSDGWLSGESQIAQLGKGASKNVRMTFLQGFPVAGLTSKALSQDLQITTVNNQRMVLSDEKSPQSWMVVPFDPAVNGWKTDGTVVVEITAAQASDESDVKARLAEVRKVWSPYLADKSTLTIKLVQALHPQLKDPAAGSFRTLN</sequence>
<protein>
    <submittedName>
        <fullName evidence="3">Conserved uncharacterized protein</fullName>
    </submittedName>
</protein>
<dbReference type="EMBL" id="FP236843">
    <property type="protein sequence ID" value="CAX58121.1"/>
    <property type="molecule type" value="Genomic_DNA"/>
</dbReference>
<keyword evidence="4" id="KW-1185">Reference proteome</keyword>
<dbReference type="HOGENOM" id="CLU_055839_0_0_6"/>
<dbReference type="KEGG" id="ebi:EbC_05900"/>
<accession>D8MMR4</accession>
<reference evidence="3 4" key="1">
    <citation type="journal article" date="2010" name="BMC Genomics">
        <title>Genome comparison of the epiphytic bacteria Erwinia billingiae and E. tasmaniensis with the pear pathogen E. pyrifoliae.</title>
        <authorList>
            <person name="Kube M."/>
            <person name="Migdoll A.M."/>
            <person name="Gehring I."/>
            <person name="Heitmann K."/>
            <person name="Mayer Y."/>
            <person name="Kuhl H."/>
            <person name="Knaust F."/>
            <person name="Geider K."/>
            <person name="Reinhardt R."/>
        </authorList>
    </citation>
    <scope>NUCLEOTIDE SEQUENCE [LARGE SCALE GENOMIC DNA]</scope>
    <source>
        <strain evidence="3 4">Eb661</strain>
    </source>
</reference>
<feature type="compositionally biased region" description="Low complexity" evidence="1">
    <location>
        <begin position="128"/>
        <end position="140"/>
    </location>
</feature>
<evidence type="ECO:0000256" key="2">
    <source>
        <dbReference type="SAM" id="SignalP"/>
    </source>
</evidence>
<dbReference type="STRING" id="634500.EbC_05900"/>
<feature type="signal peptide" evidence="2">
    <location>
        <begin position="1"/>
        <end position="19"/>
    </location>
</feature>
<evidence type="ECO:0000256" key="1">
    <source>
        <dbReference type="SAM" id="MobiDB-lite"/>
    </source>
</evidence>
<feature type="chain" id="PRO_5003117950" evidence="2">
    <location>
        <begin position="20"/>
        <end position="330"/>
    </location>
</feature>
<dbReference type="eggNOG" id="ENOG502Z7N7">
    <property type="taxonomic scope" value="Bacteria"/>
</dbReference>
<proteinExistence type="predicted"/>
<dbReference type="Proteomes" id="UP000008793">
    <property type="component" value="Chromosome"/>
</dbReference>